<dbReference type="InterPro" id="IPR011437">
    <property type="entry name" value="DUF1540"/>
</dbReference>
<accession>A0A1V1HZ22</accession>
<feature type="domain" description="DUF1540" evidence="1">
    <location>
        <begin position="4"/>
        <end position="42"/>
    </location>
</feature>
<dbReference type="AlphaFoldDB" id="A0A1V1HZ22"/>
<sequence>MNKINCNVDNCSHNSTGVCYANRIDVGGKGVTDACETCCGSFLDKRQYSTLTNNTNTDGPCDCIVCSAEKCAYNDNKLCTADTIQVNGHDTKIYTETICSTFKVK</sequence>
<feature type="domain" description="DUF1540" evidence="1">
    <location>
        <begin position="64"/>
        <end position="102"/>
    </location>
</feature>
<dbReference type="RefSeq" id="WP_180702949.1">
    <property type="nucleotide sequence ID" value="NZ_CAOJQT010000036.1"/>
</dbReference>
<keyword evidence="3" id="KW-1185">Reference proteome</keyword>
<proteinExistence type="predicted"/>
<dbReference type="GeneID" id="82204643"/>
<gene>
    <name evidence="2" type="ORF">CRIB_456</name>
</gene>
<dbReference type="Proteomes" id="UP000245622">
    <property type="component" value="Chromosome 1"/>
</dbReference>
<protein>
    <recommendedName>
        <fullName evidence="1">DUF1540 domain-containing protein</fullName>
    </recommendedName>
</protein>
<reference evidence="2 3" key="1">
    <citation type="submission" date="2014-04" db="EMBL/GenBank/DDBJ databases">
        <authorList>
            <person name="Hornung B.V."/>
        </authorList>
    </citation>
    <scope>NUCLEOTIDE SEQUENCE [LARGE SCALE GENOMIC DNA]</scope>
    <source>
        <strain evidence="2 3">CRIB</strain>
    </source>
</reference>
<dbReference type="EMBL" id="LN555523">
    <property type="protein sequence ID" value="CED93211.1"/>
    <property type="molecule type" value="Genomic_DNA"/>
</dbReference>
<evidence type="ECO:0000259" key="1">
    <source>
        <dbReference type="Pfam" id="PF07561"/>
    </source>
</evidence>
<organism evidence="2 3">
    <name type="scientific">Romboutsia ilealis</name>
    <dbReference type="NCBI Taxonomy" id="1115758"/>
    <lineage>
        <taxon>Bacteria</taxon>
        <taxon>Bacillati</taxon>
        <taxon>Bacillota</taxon>
        <taxon>Clostridia</taxon>
        <taxon>Peptostreptococcales</taxon>
        <taxon>Peptostreptococcaceae</taxon>
        <taxon>Romboutsia</taxon>
    </lineage>
</organism>
<evidence type="ECO:0000313" key="2">
    <source>
        <dbReference type="EMBL" id="CED93211.1"/>
    </source>
</evidence>
<name>A0A1V1HZ22_9FIRM</name>
<dbReference type="Pfam" id="PF07561">
    <property type="entry name" value="DUF1540"/>
    <property type="match status" value="2"/>
</dbReference>
<evidence type="ECO:0000313" key="3">
    <source>
        <dbReference type="Proteomes" id="UP000245622"/>
    </source>
</evidence>
<dbReference type="KEGG" id="ril:CRIB_456"/>